<evidence type="ECO:0000256" key="1">
    <source>
        <dbReference type="ARBA" id="ARBA00022603"/>
    </source>
</evidence>
<reference evidence="6" key="1">
    <citation type="journal article" date="2019" name="bioRxiv">
        <title>The Genome of the Zebra Mussel, Dreissena polymorpha: A Resource for Invasive Species Research.</title>
        <authorList>
            <person name="McCartney M.A."/>
            <person name="Auch B."/>
            <person name="Kono T."/>
            <person name="Mallez S."/>
            <person name="Zhang Y."/>
            <person name="Obille A."/>
            <person name="Becker A."/>
            <person name="Abrahante J.E."/>
            <person name="Garbe J."/>
            <person name="Badalamenti J.P."/>
            <person name="Herman A."/>
            <person name="Mangelson H."/>
            <person name="Liachko I."/>
            <person name="Sullivan S."/>
            <person name="Sone E.D."/>
            <person name="Koren S."/>
            <person name="Silverstein K.A.T."/>
            <person name="Beckman K.B."/>
            <person name="Gohl D.M."/>
        </authorList>
    </citation>
    <scope>NUCLEOTIDE SEQUENCE</scope>
    <source>
        <strain evidence="6">Duluth1</strain>
        <tissue evidence="6">Whole animal</tissue>
    </source>
</reference>
<dbReference type="SUPFAM" id="SSF81822">
    <property type="entry name" value="RuBisCo LSMT C-terminal, substrate-binding domain"/>
    <property type="match status" value="1"/>
</dbReference>
<comment type="similarity">
    <text evidence="4">Belongs to the class V-like SAM-binding methyltransferase superfamily. SETD3 actin-histidine methyltransferase family.</text>
</comment>
<dbReference type="CDD" id="cd19176">
    <property type="entry name" value="SET_SETD3"/>
    <property type="match status" value="1"/>
</dbReference>
<dbReference type="GO" id="GO:0032259">
    <property type="term" value="P:methylation"/>
    <property type="evidence" value="ECO:0007669"/>
    <property type="project" value="UniProtKB-KW"/>
</dbReference>
<proteinExistence type="inferred from homology"/>
<dbReference type="AlphaFoldDB" id="A0A9D4KRD2"/>
<keyword evidence="7" id="KW-1185">Reference proteome</keyword>
<dbReference type="InterPro" id="IPR046341">
    <property type="entry name" value="SET_dom_sf"/>
</dbReference>
<dbReference type="EC" id="2.1.1.85" evidence="4"/>
<keyword evidence="3 4" id="KW-0949">S-adenosyl-L-methionine</keyword>
<evidence type="ECO:0000259" key="5">
    <source>
        <dbReference type="Pfam" id="PF09273"/>
    </source>
</evidence>
<dbReference type="Gene3D" id="3.90.1410.10">
    <property type="entry name" value="set domain protein methyltransferase, domain 1"/>
    <property type="match status" value="1"/>
</dbReference>
<dbReference type="PANTHER" id="PTHR13271">
    <property type="entry name" value="UNCHARACTERIZED PUTATIVE METHYLTRANSFERASE"/>
    <property type="match status" value="1"/>
</dbReference>
<dbReference type="Pfam" id="PF09273">
    <property type="entry name" value="Rubis-subs-bind"/>
    <property type="match status" value="1"/>
</dbReference>
<dbReference type="EMBL" id="JAIWYP010000003">
    <property type="protein sequence ID" value="KAH3844375.1"/>
    <property type="molecule type" value="Genomic_DNA"/>
</dbReference>
<dbReference type="InterPro" id="IPR025785">
    <property type="entry name" value="SETD3"/>
</dbReference>
<dbReference type="PANTHER" id="PTHR13271:SF47">
    <property type="entry name" value="ACTIN-HISTIDINE N-METHYLTRANSFERASE"/>
    <property type="match status" value="1"/>
</dbReference>
<protein>
    <recommendedName>
        <fullName evidence="4">protein-histidine N-methyltransferase</fullName>
        <ecNumber evidence="4">2.1.1.85</ecNumber>
    </recommendedName>
</protein>
<dbReference type="InterPro" id="IPR015353">
    <property type="entry name" value="Rubisco_LSMT_subst-bd"/>
</dbReference>
<reference evidence="6" key="2">
    <citation type="submission" date="2020-11" db="EMBL/GenBank/DDBJ databases">
        <authorList>
            <person name="McCartney M.A."/>
            <person name="Auch B."/>
            <person name="Kono T."/>
            <person name="Mallez S."/>
            <person name="Becker A."/>
            <person name="Gohl D.M."/>
            <person name="Silverstein K.A.T."/>
            <person name="Koren S."/>
            <person name="Bechman K.B."/>
            <person name="Herman A."/>
            <person name="Abrahante J.E."/>
            <person name="Garbe J."/>
        </authorList>
    </citation>
    <scope>NUCLEOTIDE SEQUENCE</scope>
    <source>
        <strain evidence="6">Duluth1</strain>
        <tissue evidence="6">Whole animal</tissue>
    </source>
</reference>
<dbReference type="InterPro" id="IPR036464">
    <property type="entry name" value="Rubisco_LSMT_subst-bd_sf"/>
</dbReference>
<feature type="domain" description="Rubisco LSMT substrate-binding" evidence="5">
    <location>
        <begin position="219"/>
        <end position="348"/>
    </location>
</feature>
<keyword evidence="1 4" id="KW-0489">Methyltransferase</keyword>
<comment type="caution">
    <text evidence="6">The sequence shown here is derived from an EMBL/GenBank/DDBJ whole genome shotgun (WGS) entry which is preliminary data.</text>
</comment>
<gene>
    <name evidence="6" type="ORF">DPMN_086633</name>
</gene>
<dbReference type="Gene3D" id="3.90.1420.10">
    <property type="entry name" value="Rubisco LSMT, substrate-binding domain"/>
    <property type="match status" value="1"/>
</dbReference>
<sequence>MMTSDSAQKSVLGPLINADKILQVMPSVVLALHLLCERRSEQSPWKPYLDILPDTYNTPLYFTPDDVKLLKGSPAQSDCMNQFRNIARQYGYFYKLFQSDPAIAASLPIKDVFTYDDYRWAVSTVMTRQNQIPTPDGNKMTFALIPLWDMCNHCSGIITTSFNLEQNCSECYALRDYTQGDQIFIFYGARSNAELLVNNGFVYMENEHDRTAVRLGIGKADPLLDLKSKLLARCGLEPSRTFYLHTGEYSVDSNLLIFLRVFQMDEDTLKSKCSRENVEEVKAELGDLNKVVSIETESKVWSFLETRTGLLLRGYETSLEDDEVLLKSDRLSGCQRLCVQLRCLEKRIFKSSLEFASRQKQKLAPSSGT</sequence>
<evidence type="ECO:0000256" key="3">
    <source>
        <dbReference type="ARBA" id="ARBA00022691"/>
    </source>
</evidence>
<dbReference type="Proteomes" id="UP000828390">
    <property type="component" value="Unassembled WGS sequence"/>
</dbReference>
<dbReference type="InterPro" id="IPR050600">
    <property type="entry name" value="SETD3_SETD6_MTase"/>
</dbReference>
<keyword evidence="2 4" id="KW-0808">Transferase</keyword>
<dbReference type="SUPFAM" id="SSF82199">
    <property type="entry name" value="SET domain"/>
    <property type="match status" value="1"/>
</dbReference>
<dbReference type="PROSITE" id="PS51565">
    <property type="entry name" value="SAM_MT85_SETD3"/>
    <property type="match status" value="1"/>
</dbReference>
<dbReference type="InterPro" id="IPR044428">
    <property type="entry name" value="SETD3_SET"/>
</dbReference>
<evidence type="ECO:0000313" key="6">
    <source>
        <dbReference type="EMBL" id="KAH3844375.1"/>
    </source>
</evidence>
<dbReference type="GO" id="GO:0018064">
    <property type="term" value="F:protein-L-histidine N-tele-methyltransferase activity"/>
    <property type="evidence" value="ECO:0007669"/>
    <property type="project" value="UniProtKB-EC"/>
</dbReference>
<evidence type="ECO:0000313" key="7">
    <source>
        <dbReference type="Proteomes" id="UP000828390"/>
    </source>
</evidence>
<evidence type="ECO:0000256" key="2">
    <source>
        <dbReference type="ARBA" id="ARBA00022679"/>
    </source>
</evidence>
<dbReference type="GO" id="GO:0016279">
    <property type="term" value="F:protein-lysine N-methyltransferase activity"/>
    <property type="evidence" value="ECO:0007669"/>
    <property type="project" value="TreeGrafter"/>
</dbReference>
<accession>A0A9D4KRD2</accession>
<name>A0A9D4KRD2_DREPO</name>
<comment type="catalytic activity">
    <reaction evidence="4">
        <text>L-histidyl-[protein] + S-adenosyl-L-methionine = N(tele)-methyl-L-histidyl-[protein] + S-adenosyl-L-homocysteine + H(+)</text>
        <dbReference type="Rhea" id="RHEA:19369"/>
        <dbReference type="Rhea" id="RHEA-COMP:9745"/>
        <dbReference type="Rhea" id="RHEA-COMP:11600"/>
        <dbReference type="ChEBI" id="CHEBI:15378"/>
        <dbReference type="ChEBI" id="CHEBI:16367"/>
        <dbReference type="ChEBI" id="CHEBI:29979"/>
        <dbReference type="ChEBI" id="CHEBI:57856"/>
        <dbReference type="ChEBI" id="CHEBI:59789"/>
        <dbReference type="EC" id="2.1.1.85"/>
    </reaction>
</comment>
<organism evidence="6 7">
    <name type="scientific">Dreissena polymorpha</name>
    <name type="common">Zebra mussel</name>
    <name type="synonym">Mytilus polymorpha</name>
    <dbReference type="NCBI Taxonomy" id="45954"/>
    <lineage>
        <taxon>Eukaryota</taxon>
        <taxon>Metazoa</taxon>
        <taxon>Spiralia</taxon>
        <taxon>Lophotrochozoa</taxon>
        <taxon>Mollusca</taxon>
        <taxon>Bivalvia</taxon>
        <taxon>Autobranchia</taxon>
        <taxon>Heteroconchia</taxon>
        <taxon>Euheterodonta</taxon>
        <taxon>Imparidentia</taxon>
        <taxon>Neoheterodontei</taxon>
        <taxon>Myida</taxon>
        <taxon>Dreissenoidea</taxon>
        <taxon>Dreissenidae</taxon>
        <taxon>Dreissena</taxon>
    </lineage>
</organism>
<evidence type="ECO:0000256" key="4">
    <source>
        <dbReference type="PROSITE-ProRule" id="PRU00898"/>
    </source>
</evidence>